<comment type="caution">
    <text evidence="2">The sequence shown here is derived from an EMBL/GenBank/DDBJ whole genome shotgun (WGS) entry which is preliminary data.</text>
</comment>
<feature type="compositionally biased region" description="Low complexity" evidence="1">
    <location>
        <begin position="474"/>
        <end position="483"/>
    </location>
</feature>
<feature type="compositionally biased region" description="Polar residues" evidence="1">
    <location>
        <begin position="423"/>
        <end position="437"/>
    </location>
</feature>
<evidence type="ECO:0000256" key="1">
    <source>
        <dbReference type="SAM" id="MobiDB-lite"/>
    </source>
</evidence>
<proteinExistence type="predicted"/>
<evidence type="ECO:0000313" key="2">
    <source>
        <dbReference type="EMBL" id="KAF4302797.1"/>
    </source>
</evidence>
<feature type="compositionally biased region" description="Low complexity" evidence="1">
    <location>
        <begin position="32"/>
        <end position="47"/>
    </location>
</feature>
<accession>A0A8H4ILY6</accession>
<dbReference type="Proteomes" id="UP000572817">
    <property type="component" value="Unassembled WGS sequence"/>
</dbReference>
<feature type="region of interest" description="Disordered" evidence="1">
    <location>
        <begin position="422"/>
        <end position="488"/>
    </location>
</feature>
<dbReference type="AlphaFoldDB" id="A0A8H4ILY6"/>
<name>A0A8H4ILY6_9PEZI</name>
<protein>
    <submittedName>
        <fullName evidence="2">Uncharacterized protein</fullName>
    </submittedName>
</protein>
<keyword evidence="3" id="KW-1185">Reference proteome</keyword>
<reference evidence="2" key="1">
    <citation type="submission" date="2020-04" db="EMBL/GenBank/DDBJ databases">
        <title>Genome Assembly and Annotation of Botryosphaeria dothidea sdau 11-99, a Latent Pathogen of Apple Fruit Ring Rot in China.</title>
        <authorList>
            <person name="Yu C."/>
            <person name="Diao Y."/>
            <person name="Lu Q."/>
            <person name="Zhao J."/>
            <person name="Cui S."/>
            <person name="Peng C."/>
            <person name="He B."/>
            <person name="Liu H."/>
        </authorList>
    </citation>
    <scope>NUCLEOTIDE SEQUENCE [LARGE SCALE GENOMIC DNA]</scope>
    <source>
        <strain evidence="2">Sdau11-99</strain>
    </source>
</reference>
<sequence>MPYEPGKYPEAEARAAALIQDLLAQRAHKAHSINQPSPNPQNPSSSITDNDSSQNPKQSGTMDNPDFLENSLPIIPDPPGSGQHPVDPNQHDPLRAALTTTQTPRTPTMNSSTQSAPHALPAASTMPPPPHHLPQPHARLHADIPRLHNRPTHAYIHPPARGADPNDTTALIPGQEWAAPDNLPIGLSQLERAPPLENGRLLRLLRTPRHDARVGALGQPLYDLPILGTRVSSAVEPWRVAMWMCYDARVTVHDVVARMPAVRGFAALREVEERVGRGVVAWCERHCGMAPGRARGASARDAALVGRLCEEQVARNTVWDLVEEGGTGAVFAVQPGGNRFGAMWRAQGRVADARFSKRALEAWVGETTAACGVVEGIEAGWLSGGGVVVRECPARCDIERFGMHWALSRWHVTTPDGLMEHPLQTSTYRSPYNTSASPDARGYSNPYTSPAMSYHPGPGSPANNGNFQHQLAPSSSSYEPQSSTATEAQRTINMPDRFSNIHLPPQGQLRPEEAVHQFHSTTSAQGTFNGLPRLVIQPGGRADVENQVVPPLARSTSPHPINRSTIDPERYKQAYAHLSLPELIRAHADALRGPEKNVLMQMVEERRRAEWERERAQS</sequence>
<feature type="compositionally biased region" description="Polar residues" evidence="1">
    <location>
        <begin position="461"/>
        <end position="473"/>
    </location>
</feature>
<evidence type="ECO:0000313" key="3">
    <source>
        <dbReference type="Proteomes" id="UP000572817"/>
    </source>
</evidence>
<feature type="region of interest" description="Disordered" evidence="1">
    <location>
        <begin position="26"/>
        <end position="130"/>
    </location>
</feature>
<dbReference type="EMBL" id="WWBZ02000062">
    <property type="protein sequence ID" value="KAF4302797.1"/>
    <property type="molecule type" value="Genomic_DNA"/>
</dbReference>
<feature type="compositionally biased region" description="Polar residues" evidence="1">
    <location>
        <begin position="48"/>
        <end position="62"/>
    </location>
</feature>
<dbReference type="OrthoDB" id="3946685at2759"/>
<organism evidence="2 3">
    <name type="scientific">Botryosphaeria dothidea</name>
    <dbReference type="NCBI Taxonomy" id="55169"/>
    <lineage>
        <taxon>Eukaryota</taxon>
        <taxon>Fungi</taxon>
        <taxon>Dikarya</taxon>
        <taxon>Ascomycota</taxon>
        <taxon>Pezizomycotina</taxon>
        <taxon>Dothideomycetes</taxon>
        <taxon>Dothideomycetes incertae sedis</taxon>
        <taxon>Botryosphaeriales</taxon>
        <taxon>Botryosphaeriaceae</taxon>
        <taxon>Botryosphaeria</taxon>
    </lineage>
</organism>
<gene>
    <name evidence="2" type="ORF">GTA08_BOTSDO08973</name>
</gene>
<feature type="compositionally biased region" description="Low complexity" evidence="1">
    <location>
        <begin position="95"/>
        <end position="108"/>
    </location>
</feature>